<dbReference type="PROSITE" id="PS51444">
    <property type="entry name" value="FH2"/>
    <property type="match status" value="1"/>
</dbReference>
<name>F4RPW0_MELLP</name>
<dbReference type="STRING" id="747676.F4RPW0"/>
<dbReference type="eggNOG" id="KOG1922">
    <property type="taxonomic scope" value="Eukaryota"/>
</dbReference>
<accession>F4RPW0</accession>
<dbReference type="PANTHER" id="PTHR45725">
    <property type="entry name" value="FORMIN HOMOLOGY 2 FAMILY MEMBER"/>
    <property type="match status" value="1"/>
</dbReference>
<dbReference type="InParanoid" id="F4RPW0"/>
<reference evidence="4" key="1">
    <citation type="journal article" date="2011" name="Proc. Natl. Acad. Sci. U.S.A.">
        <title>Obligate biotrophy features unraveled by the genomic analysis of rust fungi.</title>
        <authorList>
            <person name="Duplessis S."/>
            <person name="Cuomo C.A."/>
            <person name="Lin Y.-C."/>
            <person name="Aerts A."/>
            <person name="Tisserant E."/>
            <person name="Veneault-Fourrey C."/>
            <person name="Joly D.L."/>
            <person name="Hacquard S."/>
            <person name="Amselem J."/>
            <person name="Cantarel B.L."/>
            <person name="Chiu R."/>
            <person name="Coutinho P.M."/>
            <person name="Feau N."/>
            <person name="Field M."/>
            <person name="Frey P."/>
            <person name="Gelhaye E."/>
            <person name="Goldberg J."/>
            <person name="Grabherr M.G."/>
            <person name="Kodira C.D."/>
            <person name="Kohler A."/>
            <person name="Kuees U."/>
            <person name="Lindquist E.A."/>
            <person name="Lucas S.M."/>
            <person name="Mago R."/>
            <person name="Mauceli E."/>
            <person name="Morin E."/>
            <person name="Murat C."/>
            <person name="Pangilinan J.L."/>
            <person name="Park R."/>
            <person name="Pearson M."/>
            <person name="Quesneville H."/>
            <person name="Rouhier N."/>
            <person name="Sakthikumar S."/>
            <person name="Salamov A.A."/>
            <person name="Schmutz J."/>
            <person name="Selles B."/>
            <person name="Shapiro H."/>
            <person name="Tanguay P."/>
            <person name="Tuskan G.A."/>
            <person name="Henrissat B."/>
            <person name="Van de Peer Y."/>
            <person name="Rouze P."/>
            <person name="Ellis J.G."/>
            <person name="Dodds P.N."/>
            <person name="Schein J.E."/>
            <person name="Zhong S."/>
            <person name="Hamelin R.C."/>
            <person name="Grigoriev I.V."/>
            <person name="Szabo L.J."/>
            <person name="Martin F."/>
        </authorList>
    </citation>
    <scope>NUCLEOTIDE SEQUENCE [LARGE SCALE GENOMIC DNA]</scope>
    <source>
        <strain evidence="4">98AG31 / pathotype 3-4-7</strain>
    </source>
</reference>
<gene>
    <name evidence="3" type="ORF">MELLADRAFT_64018</name>
</gene>
<dbReference type="Proteomes" id="UP000001072">
    <property type="component" value="Unassembled WGS sequence"/>
</dbReference>
<dbReference type="KEGG" id="mlr:MELLADRAFT_64018"/>
<evidence type="ECO:0000313" key="3">
    <source>
        <dbReference type="EMBL" id="EGG05616.1"/>
    </source>
</evidence>
<dbReference type="Pfam" id="PF02181">
    <property type="entry name" value="FH2"/>
    <property type="match status" value="1"/>
</dbReference>
<dbReference type="VEuPathDB" id="FungiDB:MELLADRAFT_64018"/>
<dbReference type="InterPro" id="IPR051425">
    <property type="entry name" value="Formin_Homology"/>
</dbReference>
<dbReference type="PANTHER" id="PTHR45725:SF1">
    <property type="entry name" value="DISHEVELLED ASSOCIATED ACTIVATOR OF MORPHOGENESIS, ISOFORM D"/>
    <property type="match status" value="1"/>
</dbReference>
<dbReference type="EMBL" id="GL883112">
    <property type="protein sequence ID" value="EGG05616.1"/>
    <property type="molecule type" value="Genomic_DNA"/>
</dbReference>
<dbReference type="AlphaFoldDB" id="F4RPW0"/>
<organism evidence="4">
    <name type="scientific">Melampsora larici-populina (strain 98AG31 / pathotype 3-4-7)</name>
    <name type="common">Poplar leaf rust fungus</name>
    <dbReference type="NCBI Taxonomy" id="747676"/>
    <lineage>
        <taxon>Eukaryota</taxon>
        <taxon>Fungi</taxon>
        <taxon>Dikarya</taxon>
        <taxon>Basidiomycota</taxon>
        <taxon>Pucciniomycotina</taxon>
        <taxon>Pucciniomycetes</taxon>
        <taxon>Pucciniales</taxon>
        <taxon>Melampsoraceae</taxon>
        <taxon>Melampsora</taxon>
    </lineage>
</organism>
<dbReference type="InterPro" id="IPR015425">
    <property type="entry name" value="FH2_Formin"/>
</dbReference>
<evidence type="ECO:0000259" key="2">
    <source>
        <dbReference type="PROSITE" id="PS51444"/>
    </source>
</evidence>
<dbReference type="InterPro" id="IPR042201">
    <property type="entry name" value="FH2_Formin_sf"/>
</dbReference>
<feature type="region of interest" description="Disordered" evidence="1">
    <location>
        <begin position="383"/>
        <end position="424"/>
    </location>
</feature>
<dbReference type="SUPFAM" id="SSF101447">
    <property type="entry name" value="Formin homology 2 domain (FH2 domain)"/>
    <property type="match status" value="1"/>
</dbReference>
<keyword evidence="4" id="KW-1185">Reference proteome</keyword>
<evidence type="ECO:0000313" key="4">
    <source>
        <dbReference type="Proteomes" id="UP000001072"/>
    </source>
</evidence>
<sequence>MPPQDIRTTIWNYDEKMVPASKEIRELLKDFQYSVQPHYQSKTQTKQTVTTTRLSLDRANKIGWQAILSLRDRDLTLETLKSLRHYSPTPQEIQAIESFEGAKTTLSTADQYVMKVMDIPRLQHRLTTMIYRRRFVDEINDLGPELGVLRSATAEVQRSSKLKRIMLYVLEFGNILNSSTFRGNAPGFEISALSKHQELDILGIILDLKVSFSEVLGAVKNMLIGMTQAKEELEIMSSNKELLGGDRFIPEMKLFIENGEPMIEALEKSTIELKNELSQMIKYLGQDAVTRAEDIFGALSTFKSSLAQAVEDVMDWEEEEVINDDALDHPKPDENINSVEILAAIYQEHKTPNRHAKDRSSASSISSARKLLFGNGGVDTAVRDSRSGGSILRTGSITTRHRHLRDEISPTRNQSPGSKIFLTK</sequence>
<dbReference type="Gene3D" id="1.20.58.2220">
    <property type="entry name" value="Formin, FH2 domain"/>
    <property type="match status" value="2"/>
</dbReference>
<dbReference type="GeneID" id="18930201"/>
<dbReference type="SMART" id="SM00498">
    <property type="entry name" value="FH2"/>
    <property type="match status" value="1"/>
</dbReference>
<dbReference type="OrthoDB" id="2496057at2759"/>
<dbReference type="HOGENOM" id="CLU_647374_0_0_1"/>
<proteinExistence type="predicted"/>
<dbReference type="RefSeq" id="XP_007411105.1">
    <property type="nucleotide sequence ID" value="XM_007411043.1"/>
</dbReference>
<protein>
    <recommendedName>
        <fullName evidence="2">FH2 domain-containing protein</fullName>
    </recommendedName>
</protein>
<feature type="domain" description="FH2" evidence="2">
    <location>
        <begin position="1"/>
        <end position="332"/>
    </location>
</feature>
<evidence type="ECO:0000256" key="1">
    <source>
        <dbReference type="SAM" id="MobiDB-lite"/>
    </source>
</evidence>